<evidence type="ECO:0000259" key="7">
    <source>
        <dbReference type="Pfam" id="PF06283"/>
    </source>
</evidence>
<keyword evidence="1" id="KW-0813">Transport</keyword>
<dbReference type="Gene3D" id="2.120.10.30">
    <property type="entry name" value="TolB, C-terminal domain"/>
    <property type="match status" value="1"/>
</dbReference>
<dbReference type="CDD" id="cd04233">
    <property type="entry name" value="Auracyanin"/>
    <property type="match status" value="1"/>
</dbReference>
<dbReference type="Proteomes" id="UP001409291">
    <property type="component" value="Unassembled WGS sequence"/>
</dbReference>
<dbReference type="Gene3D" id="1.25.10.10">
    <property type="entry name" value="Leucine-rich Repeat Variant"/>
    <property type="match status" value="1"/>
</dbReference>
<dbReference type="RefSeq" id="WP_346582250.1">
    <property type="nucleotide sequence ID" value="NZ_JBDJNQ010000010.1"/>
</dbReference>
<dbReference type="SUPFAM" id="SSF48371">
    <property type="entry name" value="ARM repeat"/>
    <property type="match status" value="1"/>
</dbReference>
<dbReference type="SUPFAM" id="SSF49503">
    <property type="entry name" value="Cupredoxins"/>
    <property type="match status" value="1"/>
</dbReference>
<dbReference type="SUPFAM" id="SSF63829">
    <property type="entry name" value="Calcium-dependent phosphotriesterase"/>
    <property type="match status" value="1"/>
</dbReference>
<dbReference type="Pfam" id="PF06283">
    <property type="entry name" value="ThuA"/>
    <property type="match status" value="1"/>
</dbReference>
<evidence type="ECO:0000313" key="9">
    <source>
        <dbReference type="EMBL" id="MEN5379480.1"/>
    </source>
</evidence>
<feature type="domain" description="Blue (type 1) copper" evidence="6">
    <location>
        <begin position="1046"/>
        <end position="1161"/>
    </location>
</feature>
<dbReference type="EMBL" id="JBDJNQ010000010">
    <property type="protein sequence ID" value="MEN5379480.1"/>
    <property type="molecule type" value="Genomic_DNA"/>
</dbReference>
<dbReference type="Gene3D" id="3.40.50.880">
    <property type="match status" value="1"/>
</dbReference>
<gene>
    <name evidence="9" type="ORF">ABE541_19595</name>
</gene>
<dbReference type="PROSITE" id="PS00196">
    <property type="entry name" value="COPPER_BLUE"/>
    <property type="match status" value="1"/>
</dbReference>
<dbReference type="SUPFAM" id="SSF52317">
    <property type="entry name" value="Class I glutamine amidotransferase-like"/>
    <property type="match status" value="1"/>
</dbReference>
<dbReference type="Pfam" id="PF23500">
    <property type="entry name" value="DUF7133"/>
    <property type="match status" value="1"/>
</dbReference>
<dbReference type="SUPFAM" id="SSF49899">
    <property type="entry name" value="Concanavalin A-like lectins/glucanases"/>
    <property type="match status" value="1"/>
</dbReference>
<dbReference type="Gene3D" id="2.60.120.200">
    <property type="match status" value="1"/>
</dbReference>
<dbReference type="InterPro" id="IPR029010">
    <property type="entry name" value="ThuA-like"/>
</dbReference>
<organism evidence="9 10">
    <name type="scientific">Sphingobacterium kitahiroshimense</name>
    <dbReference type="NCBI Taxonomy" id="470446"/>
    <lineage>
        <taxon>Bacteria</taxon>
        <taxon>Pseudomonadati</taxon>
        <taxon>Bacteroidota</taxon>
        <taxon>Sphingobacteriia</taxon>
        <taxon>Sphingobacteriales</taxon>
        <taxon>Sphingobacteriaceae</taxon>
        <taxon>Sphingobacterium</taxon>
    </lineage>
</organism>
<evidence type="ECO:0000259" key="6">
    <source>
        <dbReference type="Pfam" id="PF00127"/>
    </source>
</evidence>
<evidence type="ECO:0000256" key="5">
    <source>
        <dbReference type="SAM" id="SignalP"/>
    </source>
</evidence>
<dbReference type="InterPro" id="IPR016024">
    <property type="entry name" value="ARM-type_fold"/>
</dbReference>
<dbReference type="PANTHER" id="PTHR33546:SF1">
    <property type="entry name" value="LARGE, MULTIFUNCTIONAL SECRETED PROTEIN"/>
    <property type="match status" value="1"/>
</dbReference>
<dbReference type="PROSITE" id="PS51257">
    <property type="entry name" value="PROKAR_LIPOPROTEIN"/>
    <property type="match status" value="1"/>
</dbReference>
<dbReference type="InterPro" id="IPR013428">
    <property type="entry name" value="Membrane-bound_put_N"/>
</dbReference>
<feature type="domain" description="DUF7133" evidence="8">
    <location>
        <begin position="263"/>
        <end position="657"/>
    </location>
</feature>
<dbReference type="InterPro" id="IPR011989">
    <property type="entry name" value="ARM-like"/>
</dbReference>
<sequence length="1163" mass="128945">MNNILRVLLLFLVFLTSCRADEPRRAEVLFIGAGNKQSSNQATWLSVELFKSGINLTYTDTLASLEFDYLNKFDGVVLLVNEKELSEEKEQALKKFLKEGKGVVALNSSANSFQNSEWYTNLVQGGFTDAGDGQAIVTIENAKHVLDSSINTIQVNNEKYIFKKKTDQTVIGSAAIDGSKQNYIWYSEENGGRFLYHALGKHDDTWKNHQFLRTVSSAVWWSLGEQVQSMVNKLAIPNVSIYPDSISDFTARYDVPKVQDPLSPEQSMKLIQKPVDFELKLFAAEPNITNPIAMSWDEKGRLWVIEAVDYPNSFEEVKGKGNDRIVICEDTDGDGVADKFTEFAKGLNIATSLTFANDGVIVAMAPNFVFLKDTDGDDVADHEEIIMTGWSKGDTHAGPSNLQYGFDNKIWGVNGYAGYNGIVNGEKHIFSQGLYRLNPDGSDLEYLATTSNNTWGLGISEDNNVFVSTANNTHSAFYSMPEKYLQRRVDNIPGANPINSIQKIDGHYEVHALTPNLRQVDVVGGFTSAAGHQMYTARDFPQSYWNSVAFVAEPTVRLLHNAIIEKDGAGFKERDGWNLLASSDEWFGPVHAEVGPDGAVWVLDWYNFIIQHNVFVPAQAPSEKVLPFKDQVGGPGNAFESNLRDKKHGRVYRVLYKNGKHNESFKLSKDNPKGLIEALNSKNKFWRTHAQRLLVERKNADVEQDLIKIINNKSVDEIGLNAPAIHAIWTLKGLGLLTKKEVNDALLAALSHPSAGVRKAAVQVLDLNAKSFDQIAQSNIFKDENLNTRLAAFVKIADSAPFAAVAPVLKAAINDPVNAKDRWLSPALFAAIQTNHSHMSMVADQSSTNAYQQAVNQALGEEIYTLGRKNRVQFSPNVADKNITIETAVLRRDQDAFKGLIIGQGDAKNGYALYMQGNKIYWDVYNNGEIQRIAATDGIGNGFKVNASITANQGSSLYINNKLVGNIKEAKPFNKPLRAYLRSGEDLDESVALTKYEHGSEFIGNISEIKVKLQLNGEHAHHHMQRASPVEVNQNEAPAEVIVIKAVKDIMQYDKRSITVKAGRQITLIMENPDAMPHNLVIIKPGTTEIVGKAADAMLQASSAAEKDYVPEVSEVLFHTKLVNPGQSYTLKFQAPKEKGEYPFICTFPGHWRGMNGIMKVVE</sequence>
<dbReference type="Pfam" id="PF00127">
    <property type="entry name" value="Copper-bind"/>
    <property type="match status" value="1"/>
</dbReference>
<keyword evidence="3" id="KW-0249">Electron transport</keyword>
<dbReference type="InterPro" id="IPR000923">
    <property type="entry name" value="BlueCu_1"/>
</dbReference>
<feature type="signal peptide" evidence="5">
    <location>
        <begin position="1"/>
        <end position="20"/>
    </location>
</feature>
<evidence type="ECO:0000313" key="10">
    <source>
        <dbReference type="Proteomes" id="UP001409291"/>
    </source>
</evidence>
<dbReference type="InterPro" id="IPR008972">
    <property type="entry name" value="Cupredoxin"/>
</dbReference>
<dbReference type="NCBIfam" id="TIGR02604">
    <property type="entry name" value="Piru_Ver_Nterm"/>
    <property type="match status" value="1"/>
</dbReference>
<evidence type="ECO:0000259" key="8">
    <source>
        <dbReference type="Pfam" id="PF23500"/>
    </source>
</evidence>
<dbReference type="InterPro" id="IPR028871">
    <property type="entry name" value="BlueCu_1_BS"/>
</dbReference>
<dbReference type="InterPro" id="IPR013320">
    <property type="entry name" value="ConA-like_dom_sf"/>
</dbReference>
<keyword evidence="10" id="KW-1185">Reference proteome</keyword>
<feature type="domain" description="ThuA-like" evidence="7">
    <location>
        <begin position="34"/>
        <end position="221"/>
    </location>
</feature>
<comment type="caution">
    <text evidence="9">The sequence shown here is derived from an EMBL/GenBank/DDBJ whole genome shotgun (WGS) entry which is preliminary data.</text>
</comment>
<reference evidence="9 10" key="1">
    <citation type="submission" date="2024-04" db="EMBL/GenBank/DDBJ databases">
        <title>WGS of bacteria from Torrens River.</title>
        <authorList>
            <person name="Wyrsch E.R."/>
            <person name="Drigo B."/>
        </authorList>
    </citation>
    <scope>NUCLEOTIDE SEQUENCE [LARGE SCALE GENOMIC DNA]</scope>
    <source>
        <strain evidence="9 10">TWI391</strain>
    </source>
</reference>
<dbReference type="Gene3D" id="2.60.40.420">
    <property type="entry name" value="Cupredoxins - blue copper proteins"/>
    <property type="match status" value="1"/>
</dbReference>
<evidence type="ECO:0000256" key="3">
    <source>
        <dbReference type="ARBA" id="ARBA00022982"/>
    </source>
</evidence>
<dbReference type="PANTHER" id="PTHR33546">
    <property type="entry name" value="LARGE, MULTIFUNCTIONAL SECRETED PROTEIN-RELATED"/>
    <property type="match status" value="1"/>
</dbReference>
<evidence type="ECO:0000256" key="2">
    <source>
        <dbReference type="ARBA" id="ARBA00022723"/>
    </source>
</evidence>
<evidence type="ECO:0000256" key="1">
    <source>
        <dbReference type="ARBA" id="ARBA00022448"/>
    </source>
</evidence>
<accession>A0ABV0BY45</accession>
<dbReference type="InterPro" id="IPR055557">
    <property type="entry name" value="DUF7133"/>
</dbReference>
<protein>
    <submittedName>
        <fullName evidence="9">PVC-type heme-binding CxxCH protein</fullName>
    </submittedName>
</protein>
<proteinExistence type="predicted"/>
<name>A0ABV0BY45_9SPHI</name>
<feature type="chain" id="PRO_5045294833" evidence="5">
    <location>
        <begin position="21"/>
        <end position="1163"/>
    </location>
</feature>
<dbReference type="InterPro" id="IPR029062">
    <property type="entry name" value="Class_I_gatase-like"/>
</dbReference>
<dbReference type="InterPro" id="IPR011042">
    <property type="entry name" value="6-blade_b-propeller_TolB-like"/>
</dbReference>
<evidence type="ECO:0000256" key="4">
    <source>
        <dbReference type="ARBA" id="ARBA00023008"/>
    </source>
</evidence>
<keyword evidence="5" id="KW-0732">Signal</keyword>
<keyword evidence="2" id="KW-0479">Metal-binding</keyword>
<keyword evidence="4" id="KW-0186">Copper</keyword>